<feature type="transmembrane region" description="Helical" evidence="8">
    <location>
        <begin position="190"/>
        <end position="210"/>
    </location>
</feature>
<feature type="transmembrane region" description="Helical" evidence="8">
    <location>
        <begin position="216"/>
        <end position="237"/>
    </location>
</feature>
<evidence type="ECO:0000256" key="4">
    <source>
        <dbReference type="ARBA" id="ARBA00022475"/>
    </source>
</evidence>
<evidence type="ECO:0000256" key="6">
    <source>
        <dbReference type="ARBA" id="ARBA00022989"/>
    </source>
</evidence>
<evidence type="ECO:0000256" key="7">
    <source>
        <dbReference type="ARBA" id="ARBA00023136"/>
    </source>
</evidence>
<evidence type="ECO:0000256" key="1">
    <source>
        <dbReference type="ARBA" id="ARBA00004651"/>
    </source>
</evidence>
<dbReference type="EMBL" id="CYTV01000003">
    <property type="protein sequence ID" value="CUI62278.1"/>
    <property type="molecule type" value="Genomic_DNA"/>
</dbReference>
<feature type="transmembrane region" description="Helical" evidence="8">
    <location>
        <begin position="249"/>
        <end position="267"/>
    </location>
</feature>
<evidence type="ECO:0000313" key="9">
    <source>
        <dbReference type="EMBL" id="CUI62278.1"/>
    </source>
</evidence>
<keyword evidence="6 8" id="KW-1133">Transmembrane helix</keyword>
<proteinExistence type="inferred from homology"/>
<comment type="subcellular location">
    <subcellularLocation>
        <location evidence="1 8">Cell membrane</location>
        <topology evidence="1 8">Multi-pass membrane protein</topology>
    </subcellularLocation>
</comment>
<dbReference type="Proteomes" id="UP000053096">
    <property type="component" value="Unassembled WGS sequence"/>
</dbReference>
<reference evidence="9 10" key="1">
    <citation type="submission" date="2015-09" db="EMBL/GenBank/DDBJ databases">
        <authorList>
            <person name="Jackson K.R."/>
            <person name="Lunt B.L."/>
            <person name="Fisher J.N.B."/>
            <person name="Gardner A.V."/>
            <person name="Bailey M.E."/>
            <person name="Deus L.M."/>
            <person name="Earl A.S."/>
            <person name="Gibby P.D."/>
            <person name="Hartmann K.A."/>
            <person name="Liu J.E."/>
            <person name="Manci A.M."/>
            <person name="Nielsen D.A."/>
            <person name="Solomon M.B."/>
            <person name="Breakwell D.P."/>
            <person name="Burnett S.H."/>
            <person name="Grose J.H."/>
        </authorList>
    </citation>
    <scope>NUCLEOTIDE SEQUENCE [LARGE SCALE GENOMIC DNA]</scope>
    <source>
        <strain evidence="9 10">2789STDY5608636</strain>
    </source>
</reference>
<evidence type="ECO:0000256" key="2">
    <source>
        <dbReference type="ARBA" id="ARBA00009142"/>
    </source>
</evidence>
<evidence type="ECO:0000256" key="8">
    <source>
        <dbReference type="RuleBase" id="RU363041"/>
    </source>
</evidence>
<gene>
    <name evidence="9" type="ORF">ERS370011_01454</name>
</gene>
<feature type="transmembrane region" description="Helical" evidence="8">
    <location>
        <begin position="124"/>
        <end position="141"/>
    </location>
</feature>
<keyword evidence="3" id="KW-0813">Transport</keyword>
<protein>
    <recommendedName>
        <fullName evidence="8">Probable membrane transporter protein</fullName>
    </recommendedName>
</protein>
<evidence type="ECO:0000256" key="5">
    <source>
        <dbReference type="ARBA" id="ARBA00022692"/>
    </source>
</evidence>
<feature type="transmembrane region" description="Helical" evidence="8">
    <location>
        <begin position="98"/>
        <end position="117"/>
    </location>
</feature>
<name>A0A0M7E6J4_9BORD</name>
<evidence type="ECO:0000313" key="10">
    <source>
        <dbReference type="Proteomes" id="UP000053096"/>
    </source>
</evidence>
<keyword evidence="4 8" id="KW-1003">Cell membrane</keyword>
<feature type="transmembrane region" description="Helical" evidence="8">
    <location>
        <begin position="161"/>
        <end position="183"/>
    </location>
</feature>
<accession>A0A0M7E6J4</accession>
<feature type="transmembrane region" description="Helical" evidence="8">
    <location>
        <begin position="56"/>
        <end position="78"/>
    </location>
</feature>
<dbReference type="PANTHER" id="PTHR30269:SF32">
    <property type="entry name" value="MEMBRANE TRANSPORTER PROTEIN-RELATED"/>
    <property type="match status" value="1"/>
</dbReference>
<dbReference type="Pfam" id="PF01925">
    <property type="entry name" value="TauE"/>
    <property type="match status" value="1"/>
</dbReference>
<keyword evidence="7 8" id="KW-0472">Membrane</keyword>
<dbReference type="GO" id="GO:0005886">
    <property type="term" value="C:plasma membrane"/>
    <property type="evidence" value="ECO:0007669"/>
    <property type="project" value="UniProtKB-SubCell"/>
</dbReference>
<evidence type="ECO:0000256" key="3">
    <source>
        <dbReference type="ARBA" id="ARBA00022448"/>
    </source>
</evidence>
<feature type="transmembrane region" description="Helical" evidence="8">
    <location>
        <begin position="25"/>
        <end position="44"/>
    </location>
</feature>
<organism evidence="9 10">
    <name type="scientific">Bordetella pseudohinzii</name>
    <dbReference type="NCBI Taxonomy" id="1331258"/>
    <lineage>
        <taxon>Bacteria</taxon>
        <taxon>Pseudomonadati</taxon>
        <taxon>Pseudomonadota</taxon>
        <taxon>Betaproteobacteria</taxon>
        <taxon>Burkholderiales</taxon>
        <taxon>Alcaligenaceae</taxon>
        <taxon>Bordetella</taxon>
    </lineage>
</organism>
<dbReference type="InterPro" id="IPR052017">
    <property type="entry name" value="TSUP"/>
</dbReference>
<dbReference type="InterPro" id="IPR002781">
    <property type="entry name" value="TM_pro_TauE-like"/>
</dbReference>
<comment type="similarity">
    <text evidence="2 8">Belongs to the 4-toluene sulfonate uptake permease (TSUP) (TC 2.A.102) family.</text>
</comment>
<dbReference type="PANTHER" id="PTHR30269">
    <property type="entry name" value="TRANSMEMBRANE PROTEIN YFCA"/>
    <property type="match status" value="1"/>
</dbReference>
<sequence length="270" mass="28387">MCDSDTGSSRETLMDMSLPWTMPEWPGYLLLAFAAATFIVAGIVKGTLGVGLPLVAVPMLSFVLPPLTAISLLVVPVLASNLWQAVRAVEPRRALGRFKGLSAALFISTIVSVRLALSLPTELLNLLVAGSVVCAVVLMVYRPDSAIPPQREGKLGVAVGLLAGAMGGVSSMTGPFIITYLMALRLPREAFIGGISIIYLFGMIPLYASLALYGRLGLSEMVCSAIALLPMALGMSIGRRLRGLLSEGAFRNVLLGFLSTLALLLIGKGV</sequence>
<dbReference type="AlphaFoldDB" id="A0A0M7E6J4"/>
<keyword evidence="5 8" id="KW-0812">Transmembrane</keyword>